<dbReference type="GO" id="GO:0005794">
    <property type="term" value="C:Golgi apparatus"/>
    <property type="evidence" value="ECO:0007669"/>
    <property type="project" value="TreeGrafter"/>
</dbReference>
<feature type="region of interest" description="Disordered" evidence="1">
    <location>
        <begin position="52"/>
        <end position="111"/>
    </location>
</feature>
<proteinExistence type="predicted"/>
<name>A0A3P7LWU0_STRVU</name>
<accession>A0A3P7LWU0</accession>
<dbReference type="GO" id="GO:0048172">
    <property type="term" value="P:regulation of short-term neuronal synaptic plasticity"/>
    <property type="evidence" value="ECO:0007669"/>
    <property type="project" value="TreeGrafter"/>
</dbReference>
<dbReference type="AlphaFoldDB" id="A0A3P7LWU0"/>
<dbReference type="Pfam" id="PF03909">
    <property type="entry name" value="BSD"/>
    <property type="match status" value="1"/>
</dbReference>
<evidence type="ECO:0000259" key="2">
    <source>
        <dbReference type="PROSITE" id="PS50858"/>
    </source>
</evidence>
<dbReference type="InterPro" id="IPR035925">
    <property type="entry name" value="BSD_dom_sf"/>
</dbReference>
<dbReference type="SMART" id="SM00751">
    <property type="entry name" value="BSD"/>
    <property type="match status" value="1"/>
</dbReference>
<dbReference type="Proteomes" id="UP000270094">
    <property type="component" value="Unassembled WGS sequence"/>
</dbReference>
<feature type="compositionally biased region" description="Basic and acidic residues" evidence="1">
    <location>
        <begin position="89"/>
        <end position="99"/>
    </location>
</feature>
<dbReference type="InterPro" id="IPR005607">
    <property type="entry name" value="BSD_dom"/>
</dbReference>
<keyword evidence="4" id="KW-1185">Reference proteome</keyword>
<evidence type="ECO:0000256" key="1">
    <source>
        <dbReference type="SAM" id="MobiDB-lite"/>
    </source>
</evidence>
<sequence length="145" mass="16658">MQAMAKRLVEVDPNLSRVRFELVPKQLNEEKFWHNYFYRVSLIRQSLMTNASDVQTPVRKASPAPIETPSSSEVDKASTNVSNPEPVIEDAHGDDKTPSDETNPQPEDDWEREILSDLNEYELVASRNEKSEEQWEAEIQDLLNS</sequence>
<dbReference type="OrthoDB" id="47923at2759"/>
<evidence type="ECO:0000313" key="4">
    <source>
        <dbReference type="Proteomes" id="UP000270094"/>
    </source>
</evidence>
<feature type="region of interest" description="Disordered" evidence="1">
    <location>
        <begin position="125"/>
        <end position="145"/>
    </location>
</feature>
<dbReference type="SUPFAM" id="SSF140383">
    <property type="entry name" value="BSD domain-like"/>
    <property type="match status" value="1"/>
</dbReference>
<dbReference type="EMBL" id="UYYB01123947">
    <property type="protein sequence ID" value="VDM83568.1"/>
    <property type="molecule type" value="Genomic_DNA"/>
</dbReference>
<gene>
    <name evidence="3" type="ORF">SVUK_LOCUS18566</name>
</gene>
<organism evidence="3 4">
    <name type="scientific">Strongylus vulgaris</name>
    <name type="common">Blood worm</name>
    <dbReference type="NCBI Taxonomy" id="40348"/>
    <lineage>
        <taxon>Eukaryota</taxon>
        <taxon>Metazoa</taxon>
        <taxon>Ecdysozoa</taxon>
        <taxon>Nematoda</taxon>
        <taxon>Chromadorea</taxon>
        <taxon>Rhabditida</taxon>
        <taxon>Rhabditina</taxon>
        <taxon>Rhabditomorpha</taxon>
        <taxon>Strongyloidea</taxon>
        <taxon>Strongylidae</taxon>
        <taxon>Strongylus</taxon>
    </lineage>
</organism>
<evidence type="ECO:0000313" key="3">
    <source>
        <dbReference type="EMBL" id="VDM83568.1"/>
    </source>
</evidence>
<dbReference type="GO" id="GO:0038203">
    <property type="term" value="P:TORC2 signaling"/>
    <property type="evidence" value="ECO:0007669"/>
    <property type="project" value="TreeGrafter"/>
</dbReference>
<reference evidence="3 4" key="1">
    <citation type="submission" date="2018-11" db="EMBL/GenBank/DDBJ databases">
        <authorList>
            <consortium name="Pathogen Informatics"/>
        </authorList>
    </citation>
    <scope>NUCLEOTIDE SEQUENCE [LARGE SCALE GENOMIC DNA]</scope>
</reference>
<dbReference type="PANTHER" id="PTHR16019">
    <property type="entry name" value="SYNAPSE-ASSOCIATED PROTEIN"/>
    <property type="match status" value="1"/>
</dbReference>
<protein>
    <recommendedName>
        <fullName evidence="2">BSD domain-containing protein</fullName>
    </recommendedName>
</protein>
<dbReference type="PANTHER" id="PTHR16019:SF6">
    <property type="entry name" value="SYNAPSE-ASSOCIATED PROTEIN 1"/>
    <property type="match status" value="1"/>
</dbReference>
<feature type="domain" description="BSD" evidence="2">
    <location>
        <begin position="1"/>
        <end position="44"/>
    </location>
</feature>
<feature type="compositionally biased region" description="Polar residues" evidence="1">
    <location>
        <begin position="68"/>
        <end position="83"/>
    </location>
</feature>
<feature type="non-terminal residue" evidence="3">
    <location>
        <position position="145"/>
    </location>
</feature>
<dbReference type="GO" id="GO:0005634">
    <property type="term" value="C:nucleus"/>
    <property type="evidence" value="ECO:0007669"/>
    <property type="project" value="TreeGrafter"/>
</dbReference>
<dbReference type="PROSITE" id="PS50858">
    <property type="entry name" value="BSD"/>
    <property type="match status" value="1"/>
</dbReference>
<dbReference type="InterPro" id="IPR051494">
    <property type="entry name" value="BSD_domain-containing"/>
</dbReference>
<dbReference type="Gene3D" id="1.10.3970.10">
    <property type="entry name" value="BSD domain"/>
    <property type="match status" value="1"/>
</dbReference>